<evidence type="ECO:0000256" key="1">
    <source>
        <dbReference type="SAM" id="MobiDB-lite"/>
    </source>
</evidence>
<evidence type="ECO:0000313" key="4">
    <source>
        <dbReference type="Proteomes" id="UP000678499"/>
    </source>
</evidence>
<keyword evidence="4" id="KW-1185">Reference proteome</keyword>
<dbReference type="CDD" id="cd23553">
    <property type="entry name" value="TFP_LU_ECD_Ly6PGE"/>
    <property type="match status" value="1"/>
</dbReference>
<evidence type="ECO:0000313" key="3">
    <source>
        <dbReference type="EMBL" id="CAD7279856.1"/>
    </source>
</evidence>
<reference evidence="3" key="1">
    <citation type="submission" date="2020-11" db="EMBL/GenBank/DDBJ databases">
        <authorList>
            <person name="Tran Van P."/>
        </authorList>
    </citation>
    <scope>NUCLEOTIDE SEQUENCE</scope>
</reference>
<accession>A0A7R9BSS0</accession>
<name>A0A7R9BSS0_9CRUS</name>
<feature type="chain" id="PRO_5036403017" evidence="2">
    <location>
        <begin position="29"/>
        <end position="1055"/>
    </location>
</feature>
<dbReference type="AlphaFoldDB" id="A0A7R9BSS0"/>
<feature type="region of interest" description="Disordered" evidence="1">
    <location>
        <begin position="647"/>
        <end position="702"/>
    </location>
</feature>
<organism evidence="3">
    <name type="scientific">Notodromas monacha</name>
    <dbReference type="NCBI Taxonomy" id="399045"/>
    <lineage>
        <taxon>Eukaryota</taxon>
        <taxon>Metazoa</taxon>
        <taxon>Ecdysozoa</taxon>
        <taxon>Arthropoda</taxon>
        <taxon>Crustacea</taxon>
        <taxon>Oligostraca</taxon>
        <taxon>Ostracoda</taxon>
        <taxon>Podocopa</taxon>
        <taxon>Podocopida</taxon>
        <taxon>Cypridocopina</taxon>
        <taxon>Cypridoidea</taxon>
        <taxon>Cyprididae</taxon>
        <taxon>Notodromas</taxon>
    </lineage>
</organism>
<feature type="region of interest" description="Disordered" evidence="1">
    <location>
        <begin position="864"/>
        <end position="898"/>
    </location>
</feature>
<sequence length="1055" mass="116623">MMMGLQTAAAAIWLPLTVLLLLTVYGHAEITVEPLRCYHCSENENCNENLGIASPCRSVYDRCATFYDSATAACVLARGCFSYFSGCYELPSKKVVCMCPEDDCNNRLIIPGPNVPERRSPLNIKTRFRELHHINKPDRPPFSFDASAPVYYEPMPSSRSKREVTLVDRLDNTPQDLMYEDRGRPMTPAEFEYRELTRVKPHLSLDPDFGMENIRMPASPGRNLEEELEMLYGQGLVDDDPYDGYNPRESFLIKSLIALGIISEDDKHLIPEEEFDFSEESARMLKPIFITTYEFDRARTYTNQKSKLPINPNFHSRINLINQHLPTEMIREKSKNGTVYPPAEKQNIEGLYEPLPTPKGFEKAGIRPIGLSNNGPNFKCPCVLITVAAAIVILGHVRPQRPCKKNRVAARGCTSVNQQGCFEDYSGEYICACATTFCNDFAVSSVAVDSLTDLRNAYHLWNGKVPTRPRQLTPIPIARQQMHYDQVVEKKAPAVEAASVAEVEKDLIPEKPLSLAARLTRESMNHAFKATSTNKNREVFPPIDNTPVDTFLSKTAGNNKQNGVRPLMAPANVQASPNGPPPEAEYNGMQLPKMSTSITKNSLMNFGRTIEEFLNPESRPGKNLVTPVYNAEGLPMNFVAPTSQIYSPPSPKPVAPKTAPPAPKLKPISLTPKKSPLKPAHLPSNAAPLAPPPPPPPQPSYQVIDKNVESAVLTLPPGLIPNFGRSNYVQQPVPNIAVVVVPPVVANVPVEKKTETPVAPPRFQQPQEAVRYVPLEVKAPKDKSPFKSFLKSAMDLGVKGRGCIKDTMSGCYSKDDGGKFCVCHTSYCNNYRIGILKIRAHKTDLLVGPSTAISFDVIETPEGWAPGPTDVSDGPDVYSFPDADSPNALEDNDKTGAKPDYEMLQMSAANEPGAELQGDVSDSSGLFKETTLYQTQPELLDKYRQGVPGKTRIIPIGPEQMRGDSYPSNEKIVNLGEKPVFASVEEVMRRGRQIIANSSCRTQFPTALLFSRKYSDYKKASENSADTEWPPLTCTLPSLRAIPFHWGVGGTAIDE</sequence>
<dbReference type="Proteomes" id="UP000678499">
    <property type="component" value="Unassembled WGS sequence"/>
</dbReference>
<feature type="compositionally biased region" description="Pro residues" evidence="1">
    <location>
        <begin position="648"/>
        <end position="664"/>
    </location>
</feature>
<evidence type="ECO:0000256" key="2">
    <source>
        <dbReference type="SAM" id="SignalP"/>
    </source>
</evidence>
<protein>
    <submittedName>
        <fullName evidence="3">Uncharacterized protein</fullName>
    </submittedName>
</protein>
<gene>
    <name evidence="3" type="ORF">NMOB1V02_LOCUS7520</name>
</gene>
<dbReference type="EMBL" id="OA883859">
    <property type="protein sequence ID" value="CAD7279856.1"/>
    <property type="molecule type" value="Genomic_DNA"/>
</dbReference>
<dbReference type="EMBL" id="CAJPEX010001822">
    <property type="protein sequence ID" value="CAG0920008.1"/>
    <property type="molecule type" value="Genomic_DNA"/>
</dbReference>
<feature type="compositionally biased region" description="Low complexity" evidence="1">
    <location>
        <begin position="679"/>
        <end position="688"/>
    </location>
</feature>
<keyword evidence="2" id="KW-0732">Signal</keyword>
<proteinExistence type="predicted"/>
<feature type="compositionally biased region" description="Pro residues" evidence="1">
    <location>
        <begin position="689"/>
        <end position="699"/>
    </location>
</feature>
<feature type="signal peptide" evidence="2">
    <location>
        <begin position="1"/>
        <end position="28"/>
    </location>
</feature>